<evidence type="ECO:0000313" key="12">
    <source>
        <dbReference type="EnsemblPlants" id="Pp3c3_23530V3.1"/>
    </source>
</evidence>
<dbReference type="InterPro" id="IPR016161">
    <property type="entry name" value="Ald_DH/histidinol_DH"/>
</dbReference>
<accession>A0A2K1KVN5</accession>
<evidence type="ECO:0000259" key="10">
    <source>
        <dbReference type="Pfam" id="PF00171"/>
    </source>
</evidence>
<evidence type="ECO:0000256" key="9">
    <source>
        <dbReference type="SAM" id="Phobius"/>
    </source>
</evidence>
<protein>
    <recommendedName>
        <fullName evidence="4">NADP-dependent glyceraldehyde-3-phosphate dehydrogenase</fullName>
        <ecNumber evidence="3">1.2.1.9</ecNumber>
    </recommendedName>
    <alternativeName>
        <fullName evidence="5">Glyceraldehyde-3-phosphate dehydrogenase [NADP(+)]</fullName>
    </alternativeName>
    <alternativeName>
        <fullName evidence="6">Non-phosphorylating glyceraldehyde 3-phosphate dehydrogenase</fullName>
    </alternativeName>
    <alternativeName>
        <fullName evidence="7">Triosephosphate dehydrogenase</fullName>
    </alternativeName>
</protein>
<dbReference type="PANTHER" id="PTHR42991">
    <property type="entry name" value="ALDEHYDE DEHYDROGENASE"/>
    <property type="match status" value="1"/>
</dbReference>
<dbReference type="EMBL" id="ABEU02000003">
    <property type="protein sequence ID" value="PNR57857.1"/>
    <property type="molecule type" value="Genomic_DNA"/>
</dbReference>
<evidence type="ECO:0000256" key="2">
    <source>
        <dbReference type="ARBA" id="ARBA00023002"/>
    </source>
</evidence>
<dbReference type="InterPro" id="IPR016163">
    <property type="entry name" value="Ald_DH_C"/>
</dbReference>
<evidence type="ECO:0000256" key="6">
    <source>
        <dbReference type="ARBA" id="ARBA00042646"/>
    </source>
</evidence>
<dbReference type="Gramene" id="Pp3c3_23530V3.1">
    <property type="protein sequence ID" value="Pp3c3_23530V3.1"/>
    <property type="gene ID" value="Pp3c3_23530"/>
</dbReference>
<evidence type="ECO:0000256" key="7">
    <source>
        <dbReference type="ARBA" id="ARBA00043052"/>
    </source>
</evidence>
<reference evidence="11 13" key="2">
    <citation type="journal article" date="2018" name="Plant J.">
        <title>The Physcomitrella patens chromosome-scale assembly reveals moss genome structure and evolution.</title>
        <authorList>
            <person name="Lang D."/>
            <person name="Ullrich K.K."/>
            <person name="Murat F."/>
            <person name="Fuchs J."/>
            <person name="Jenkins J."/>
            <person name="Haas F.B."/>
            <person name="Piednoel M."/>
            <person name="Gundlach H."/>
            <person name="Van Bel M."/>
            <person name="Meyberg R."/>
            <person name="Vives C."/>
            <person name="Morata J."/>
            <person name="Symeonidi A."/>
            <person name="Hiss M."/>
            <person name="Muchero W."/>
            <person name="Kamisugi Y."/>
            <person name="Saleh O."/>
            <person name="Blanc G."/>
            <person name="Decker E.L."/>
            <person name="van Gessel N."/>
            <person name="Grimwood J."/>
            <person name="Hayes R.D."/>
            <person name="Graham S.W."/>
            <person name="Gunter L.E."/>
            <person name="McDaniel S.F."/>
            <person name="Hoernstein S.N.W."/>
            <person name="Larsson A."/>
            <person name="Li F.W."/>
            <person name="Perroud P.F."/>
            <person name="Phillips J."/>
            <person name="Ranjan P."/>
            <person name="Rokshar D.S."/>
            <person name="Rothfels C.J."/>
            <person name="Schneider L."/>
            <person name="Shu S."/>
            <person name="Stevenson D.W."/>
            <person name="Thummler F."/>
            <person name="Tillich M."/>
            <person name="Villarreal Aguilar J.C."/>
            <person name="Widiez T."/>
            <person name="Wong G.K."/>
            <person name="Wymore A."/>
            <person name="Zhang Y."/>
            <person name="Zimmer A.D."/>
            <person name="Quatrano R.S."/>
            <person name="Mayer K.F.X."/>
            <person name="Goodstein D."/>
            <person name="Casacuberta J.M."/>
            <person name="Vandepoele K."/>
            <person name="Reski R."/>
            <person name="Cuming A.C."/>
            <person name="Tuskan G.A."/>
            <person name="Maumus F."/>
            <person name="Salse J."/>
            <person name="Schmutz J."/>
            <person name="Rensing S.A."/>
        </authorList>
    </citation>
    <scope>NUCLEOTIDE SEQUENCE [LARGE SCALE GENOMIC DNA]</scope>
    <source>
        <strain evidence="12 13">cv. Gransden 2004</strain>
    </source>
</reference>
<reference evidence="11 13" key="1">
    <citation type="journal article" date="2008" name="Science">
        <title>The Physcomitrella genome reveals evolutionary insights into the conquest of land by plants.</title>
        <authorList>
            <person name="Rensing S."/>
            <person name="Lang D."/>
            <person name="Zimmer A."/>
            <person name="Terry A."/>
            <person name="Salamov A."/>
            <person name="Shapiro H."/>
            <person name="Nishiyama T."/>
            <person name="Perroud P.-F."/>
            <person name="Lindquist E."/>
            <person name="Kamisugi Y."/>
            <person name="Tanahashi T."/>
            <person name="Sakakibara K."/>
            <person name="Fujita T."/>
            <person name="Oishi K."/>
            <person name="Shin-I T."/>
            <person name="Kuroki Y."/>
            <person name="Toyoda A."/>
            <person name="Suzuki Y."/>
            <person name="Hashimoto A."/>
            <person name="Yamaguchi K."/>
            <person name="Sugano A."/>
            <person name="Kohara Y."/>
            <person name="Fujiyama A."/>
            <person name="Anterola A."/>
            <person name="Aoki S."/>
            <person name="Ashton N."/>
            <person name="Barbazuk W.B."/>
            <person name="Barker E."/>
            <person name="Bennetzen J."/>
            <person name="Bezanilla M."/>
            <person name="Blankenship R."/>
            <person name="Cho S.H."/>
            <person name="Dutcher S."/>
            <person name="Estelle M."/>
            <person name="Fawcett J.A."/>
            <person name="Gundlach H."/>
            <person name="Hanada K."/>
            <person name="Heyl A."/>
            <person name="Hicks K.A."/>
            <person name="Hugh J."/>
            <person name="Lohr M."/>
            <person name="Mayer K."/>
            <person name="Melkozernov A."/>
            <person name="Murata T."/>
            <person name="Nelson D."/>
            <person name="Pils B."/>
            <person name="Prigge M."/>
            <person name="Reiss B."/>
            <person name="Renner T."/>
            <person name="Rombauts S."/>
            <person name="Rushton P."/>
            <person name="Sanderfoot A."/>
            <person name="Schween G."/>
            <person name="Shiu S.-H."/>
            <person name="Stueber K."/>
            <person name="Theodoulou F.L."/>
            <person name="Tu H."/>
            <person name="Van de Peer Y."/>
            <person name="Verrier P.J."/>
            <person name="Waters E."/>
            <person name="Wood A."/>
            <person name="Yang L."/>
            <person name="Cove D."/>
            <person name="Cuming A."/>
            <person name="Hasebe M."/>
            <person name="Lucas S."/>
            <person name="Mishler D.B."/>
            <person name="Reski R."/>
            <person name="Grigoriev I."/>
            <person name="Quatrano R.S."/>
            <person name="Boore J.L."/>
        </authorList>
    </citation>
    <scope>NUCLEOTIDE SEQUENCE [LARGE SCALE GENOMIC DNA]</scope>
    <source>
        <strain evidence="12 13">cv. Gransden 2004</strain>
    </source>
</reference>
<dbReference type="EnsemblPlants" id="Pp3c3_23530V3.1">
    <property type="protein sequence ID" value="Pp3c3_23530V3.1"/>
    <property type="gene ID" value="Pp3c3_23530"/>
</dbReference>
<evidence type="ECO:0000256" key="8">
    <source>
        <dbReference type="ARBA" id="ARBA00049186"/>
    </source>
</evidence>
<evidence type="ECO:0000256" key="5">
    <source>
        <dbReference type="ARBA" id="ARBA00042470"/>
    </source>
</evidence>
<dbReference type="EC" id="1.2.1.9" evidence="3"/>
<keyword evidence="2" id="KW-0560">Oxidoreductase</keyword>
<feature type="domain" description="Aldehyde dehydrogenase" evidence="10">
    <location>
        <begin position="36"/>
        <end position="155"/>
    </location>
</feature>
<dbReference type="AlphaFoldDB" id="A0A2K1KVN5"/>
<feature type="transmembrane region" description="Helical" evidence="9">
    <location>
        <begin position="13"/>
        <end position="30"/>
    </location>
</feature>
<comment type="similarity">
    <text evidence="1">Belongs to the aldehyde dehydrogenase family.</text>
</comment>
<reference evidence="12" key="3">
    <citation type="submission" date="2020-12" db="UniProtKB">
        <authorList>
            <consortium name="EnsemblPlants"/>
        </authorList>
    </citation>
    <scope>IDENTIFICATION</scope>
</reference>
<keyword evidence="9" id="KW-0812">Transmembrane</keyword>
<evidence type="ECO:0000256" key="3">
    <source>
        <dbReference type="ARBA" id="ARBA00038980"/>
    </source>
</evidence>
<gene>
    <name evidence="11" type="ORF">PHYPA_004851</name>
</gene>
<keyword evidence="13" id="KW-1185">Reference proteome</keyword>
<evidence type="ECO:0000256" key="1">
    <source>
        <dbReference type="ARBA" id="ARBA00009986"/>
    </source>
</evidence>
<dbReference type="GO" id="GO:0008886">
    <property type="term" value="F:glyceraldehyde-3-phosphate dehydrogenase (NADP+) (non-phosphorylating) activity"/>
    <property type="evidence" value="ECO:0007669"/>
    <property type="project" value="UniProtKB-EC"/>
</dbReference>
<dbReference type="Proteomes" id="UP000006727">
    <property type="component" value="Chromosome 3"/>
</dbReference>
<dbReference type="SUPFAM" id="SSF53720">
    <property type="entry name" value="ALDH-like"/>
    <property type="match status" value="1"/>
</dbReference>
<name>A0A2K1KVN5_PHYPA</name>
<organism evidence="11">
    <name type="scientific">Physcomitrium patens</name>
    <name type="common">Spreading-leaved earth moss</name>
    <name type="synonym">Physcomitrella patens</name>
    <dbReference type="NCBI Taxonomy" id="3218"/>
    <lineage>
        <taxon>Eukaryota</taxon>
        <taxon>Viridiplantae</taxon>
        <taxon>Streptophyta</taxon>
        <taxon>Embryophyta</taxon>
        <taxon>Bryophyta</taxon>
        <taxon>Bryophytina</taxon>
        <taxon>Bryopsida</taxon>
        <taxon>Funariidae</taxon>
        <taxon>Funariales</taxon>
        <taxon>Funariaceae</taxon>
        <taxon>Physcomitrium</taxon>
    </lineage>
</organism>
<dbReference type="InParanoid" id="A0A2K1KVN5"/>
<dbReference type="PaxDb" id="3218-PP1S47_64V6.1"/>
<evidence type="ECO:0000313" key="13">
    <source>
        <dbReference type="Proteomes" id="UP000006727"/>
    </source>
</evidence>
<dbReference type="InterPro" id="IPR015590">
    <property type="entry name" value="Aldehyde_DH_dom"/>
</dbReference>
<dbReference type="PANTHER" id="PTHR42991:SF1">
    <property type="entry name" value="ALDEHYDE DEHYDROGENASE"/>
    <property type="match status" value="1"/>
</dbReference>
<comment type="catalytic activity">
    <reaction evidence="8">
        <text>D-glyceraldehyde 3-phosphate + NADP(+) + H2O = (2R)-3-phosphoglycerate + NADPH + 2 H(+)</text>
        <dbReference type="Rhea" id="RHEA:14669"/>
        <dbReference type="ChEBI" id="CHEBI:15377"/>
        <dbReference type="ChEBI" id="CHEBI:15378"/>
        <dbReference type="ChEBI" id="CHEBI:57783"/>
        <dbReference type="ChEBI" id="CHEBI:58272"/>
        <dbReference type="ChEBI" id="CHEBI:58349"/>
        <dbReference type="ChEBI" id="CHEBI:59776"/>
        <dbReference type="EC" id="1.2.1.9"/>
    </reaction>
</comment>
<evidence type="ECO:0000313" key="11">
    <source>
        <dbReference type="EMBL" id="PNR57857.1"/>
    </source>
</evidence>
<proteinExistence type="inferred from homology"/>
<keyword evidence="9" id="KW-0472">Membrane</keyword>
<keyword evidence="9" id="KW-1133">Transmembrane helix</keyword>
<sequence>MLILACFWSIEDLLYMVFVWILVATCLYFCSQQKRLERKREGNLIWPLLIDNDTPDMRIAWKEPFRPVIPVIRIKTVEEGIHHCYTNNFALQGWVFIKDIIKAILVSDATKSGTIQINAAAARGPDNFPFQALRDSEIASQGITNSIQMMTKIKSTVINLPTEPNTMG</sequence>
<dbReference type="Gene3D" id="3.40.309.10">
    <property type="entry name" value="Aldehyde Dehydrogenase, Chain A, domain 2"/>
    <property type="match status" value="1"/>
</dbReference>
<dbReference type="FunFam" id="3.40.309.10:FF:000090">
    <property type="entry name" value="Predicted protein"/>
    <property type="match status" value="1"/>
</dbReference>
<dbReference type="STRING" id="3218.A0A2K1KVN5"/>
<evidence type="ECO:0000256" key="4">
    <source>
        <dbReference type="ARBA" id="ARBA00040853"/>
    </source>
</evidence>
<dbReference type="Pfam" id="PF00171">
    <property type="entry name" value="Aldedh"/>
    <property type="match status" value="1"/>
</dbReference>
<dbReference type="InterPro" id="IPR051020">
    <property type="entry name" value="ALDH-related_metabolic_enz"/>
</dbReference>